<gene>
    <name evidence="2" type="ORF">CONCODRAFT_19386</name>
</gene>
<keyword evidence="1" id="KW-0472">Membrane</keyword>
<protein>
    <submittedName>
        <fullName evidence="2">Uncharacterized protein</fullName>
    </submittedName>
</protein>
<sequence length="272" mass="31620">MHLVKRHTLRQATQIFTVTKTGSQVRTVIWLLMLPCSGLVVILVRLLRPVVEWFIMARPIFRPLADWAKWCNVEFPYFFNFSTAQEKAPKSPTPTISKLKKTDIKIRVPPQPIPIKSKRPKLLPPAFLSTTPLPDTLELKAVKKTKKSKFNLAQIFLVLNLETKWFKELVNKLHTLQLLSFYEGLFIIQQRVNTSVKNFRLLRNYLTTIVREEHHIKLIKDQLIGNALGKCDLNPWTLINSQPTLDNPHISDPYASLNRLKKRRLMLQSFAH</sequence>
<evidence type="ECO:0000313" key="3">
    <source>
        <dbReference type="Proteomes" id="UP000070444"/>
    </source>
</evidence>
<reference evidence="2 3" key="1">
    <citation type="journal article" date="2015" name="Genome Biol. Evol.">
        <title>Phylogenomic analyses indicate that early fungi evolved digesting cell walls of algal ancestors of land plants.</title>
        <authorList>
            <person name="Chang Y."/>
            <person name="Wang S."/>
            <person name="Sekimoto S."/>
            <person name="Aerts A.L."/>
            <person name="Choi C."/>
            <person name="Clum A."/>
            <person name="LaButti K.M."/>
            <person name="Lindquist E.A."/>
            <person name="Yee Ngan C."/>
            <person name="Ohm R.A."/>
            <person name="Salamov A.A."/>
            <person name="Grigoriev I.V."/>
            <person name="Spatafora J.W."/>
            <person name="Berbee M.L."/>
        </authorList>
    </citation>
    <scope>NUCLEOTIDE SEQUENCE [LARGE SCALE GENOMIC DNA]</scope>
    <source>
        <strain evidence="2 3">NRRL 28638</strain>
    </source>
</reference>
<dbReference type="AlphaFoldDB" id="A0A137NYV6"/>
<dbReference type="EMBL" id="KQ964613">
    <property type="protein sequence ID" value="KXN67779.1"/>
    <property type="molecule type" value="Genomic_DNA"/>
</dbReference>
<proteinExistence type="predicted"/>
<keyword evidence="3" id="KW-1185">Reference proteome</keyword>
<organism evidence="2 3">
    <name type="scientific">Conidiobolus coronatus (strain ATCC 28846 / CBS 209.66 / NRRL 28638)</name>
    <name type="common">Delacroixia coronata</name>
    <dbReference type="NCBI Taxonomy" id="796925"/>
    <lineage>
        <taxon>Eukaryota</taxon>
        <taxon>Fungi</taxon>
        <taxon>Fungi incertae sedis</taxon>
        <taxon>Zoopagomycota</taxon>
        <taxon>Entomophthoromycotina</taxon>
        <taxon>Entomophthoromycetes</taxon>
        <taxon>Entomophthorales</taxon>
        <taxon>Ancylistaceae</taxon>
        <taxon>Conidiobolus</taxon>
    </lineage>
</organism>
<evidence type="ECO:0000256" key="1">
    <source>
        <dbReference type="SAM" id="Phobius"/>
    </source>
</evidence>
<name>A0A137NYV6_CONC2</name>
<evidence type="ECO:0000313" key="2">
    <source>
        <dbReference type="EMBL" id="KXN67779.1"/>
    </source>
</evidence>
<dbReference type="Proteomes" id="UP000070444">
    <property type="component" value="Unassembled WGS sequence"/>
</dbReference>
<accession>A0A137NYV6</accession>
<keyword evidence="1" id="KW-0812">Transmembrane</keyword>
<feature type="transmembrane region" description="Helical" evidence="1">
    <location>
        <begin position="28"/>
        <end position="47"/>
    </location>
</feature>
<keyword evidence="1" id="KW-1133">Transmembrane helix</keyword>